<dbReference type="EMBL" id="BMME01000001">
    <property type="protein sequence ID" value="GGK11205.1"/>
    <property type="molecule type" value="Genomic_DNA"/>
</dbReference>
<accession>A0ABQ2EG38</accession>
<organism evidence="2 3">
    <name type="scientific">Luteimonas terricola</name>
    <dbReference type="NCBI Taxonomy" id="645597"/>
    <lineage>
        <taxon>Bacteria</taxon>
        <taxon>Pseudomonadati</taxon>
        <taxon>Pseudomonadota</taxon>
        <taxon>Gammaproteobacteria</taxon>
        <taxon>Lysobacterales</taxon>
        <taxon>Lysobacteraceae</taxon>
        <taxon>Luteimonas</taxon>
    </lineage>
</organism>
<dbReference type="RefSeq" id="WP_132987143.1">
    <property type="nucleotide sequence ID" value="NZ_BMME01000001.1"/>
</dbReference>
<reference evidence="3" key="1">
    <citation type="journal article" date="2019" name="Int. J. Syst. Evol. Microbiol.">
        <title>The Global Catalogue of Microorganisms (GCM) 10K type strain sequencing project: providing services to taxonomists for standard genome sequencing and annotation.</title>
        <authorList>
            <consortium name="The Broad Institute Genomics Platform"/>
            <consortium name="The Broad Institute Genome Sequencing Center for Infectious Disease"/>
            <person name="Wu L."/>
            <person name="Ma J."/>
        </authorList>
    </citation>
    <scope>NUCLEOTIDE SEQUENCE [LARGE SCALE GENOMIC DNA]</scope>
    <source>
        <strain evidence="3">CGMCC 1.8985</strain>
    </source>
</reference>
<evidence type="ECO:0000313" key="3">
    <source>
        <dbReference type="Proteomes" id="UP000599009"/>
    </source>
</evidence>
<evidence type="ECO:0008006" key="4">
    <source>
        <dbReference type="Google" id="ProtNLM"/>
    </source>
</evidence>
<name>A0ABQ2EG38_9GAMM</name>
<feature type="region of interest" description="Disordered" evidence="1">
    <location>
        <begin position="1"/>
        <end position="29"/>
    </location>
</feature>
<sequence>MTFPVQHPQSPPTPLPTDQSRPSSLDPAQDATELLEVGDKTWRRDDYDARAVAFGEAIQQGDAQYRQELVAEILRQDPNAFNSWMTPARINGLVESGQIPQTARDAMAEGIAGAYNNGLLPTHEIRNQFGEVVAEANALDTFLYSGTAGFDVENQVEHAQHMRELAEFFNGPLYSAEVSEFRGNFANHLIENYALNDGIDNGMVRDNAATLAAIVLNGDPTRGDIAAEVLSGLDQGQLDAFMERVARGGQWLTAERLEQIVPGSVIALRDDLTVSDLALPDQASSLIAQVSRVQSPEAQEAAAMLARLPANEGDIFSDRHSENAQDRIDAMGLLFSNHSTAILDSLTDYSTTKIGSKDDADLKQYMQDASDLGALFNIVLFNSDQLYQGSTRAGVLDYATALKERINTEEGDADAMGQLAMLMGGADDAITQGFNSLKEQEEAQEKLLSFIVDLAVAGIPLASKAKESVAELLGEVFDSPAVTDALKGLSGKIIDSATGQLTTEAKEAIAEVVGEDEAELLSQQEASNALREAMMSGITDQRDLAAIENYAEDVSQGINIWRK</sequence>
<keyword evidence="3" id="KW-1185">Reference proteome</keyword>
<proteinExistence type="predicted"/>
<dbReference type="Proteomes" id="UP000599009">
    <property type="component" value="Unassembled WGS sequence"/>
</dbReference>
<protein>
    <recommendedName>
        <fullName evidence="4">DUF1217 domain-containing protein</fullName>
    </recommendedName>
</protein>
<comment type="caution">
    <text evidence="2">The sequence shown here is derived from an EMBL/GenBank/DDBJ whole genome shotgun (WGS) entry which is preliminary data.</text>
</comment>
<evidence type="ECO:0000256" key="1">
    <source>
        <dbReference type="SAM" id="MobiDB-lite"/>
    </source>
</evidence>
<evidence type="ECO:0000313" key="2">
    <source>
        <dbReference type="EMBL" id="GGK11205.1"/>
    </source>
</evidence>
<gene>
    <name evidence="2" type="ORF">GCM10011394_20730</name>
</gene>